<name>A0A7W7ZV38_9BACT</name>
<comment type="caution">
    <text evidence="1">The sequence shown here is derived from an EMBL/GenBank/DDBJ whole genome shotgun (WGS) entry which is preliminary data.</text>
</comment>
<evidence type="ECO:0000313" key="1">
    <source>
        <dbReference type="EMBL" id="MBB5066727.1"/>
    </source>
</evidence>
<organism evidence="1 2">
    <name type="scientific">Granulicella mallensis</name>
    <dbReference type="NCBI Taxonomy" id="940614"/>
    <lineage>
        <taxon>Bacteria</taxon>
        <taxon>Pseudomonadati</taxon>
        <taxon>Acidobacteriota</taxon>
        <taxon>Terriglobia</taxon>
        <taxon>Terriglobales</taxon>
        <taxon>Acidobacteriaceae</taxon>
        <taxon>Granulicella</taxon>
    </lineage>
</organism>
<dbReference type="Proteomes" id="UP000584867">
    <property type="component" value="Unassembled WGS sequence"/>
</dbReference>
<gene>
    <name evidence="1" type="ORF">HDF15_005111</name>
</gene>
<sequence length="55" mass="5995">MNKIPKLGAWDKIRSSIQGQIVTPGYLAYDTAALLEAPVRSRESVRFYPIASGTG</sequence>
<reference evidence="1 2" key="1">
    <citation type="submission" date="2020-08" db="EMBL/GenBank/DDBJ databases">
        <title>Genomic Encyclopedia of Type Strains, Phase IV (KMG-V): Genome sequencing to study the core and pangenomes of soil and plant-associated prokaryotes.</title>
        <authorList>
            <person name="Whitman W."/>
        </authorList>
    </citation>
    <scope>NUCLEOTIDE SEQUENCE [LARGE SCALE GENOMIC DNA]</scope>
    <source>
        <strain evidence="1 2">X5P3</strain>
    </source>
</reference>
<dbReference type="AlphaFoldDB" id="A0A7W7ZV38"/>
<dbReference type="EMBL" id="JACHIO010000034">
    <property type="protein sequence ID" value="MBB5066727.1"/>
    <property type="molecule type" value="Genomic_DNA"/>
</dbReference>
<accession>A0A7W7ZV38</accession>
<protein>
    <submittedName>
        <fullName evidence="1">Uncharacterized protein</fullName>
    </submittedName>
</protein>
<proteinExistence type="predicted"/>
<evidence type="ECO:0000313" key="2">
    <source>
        <dbReference type="Proteomes" id="UP000584867"/>
    </source>
</evidence>